<evidence type="ECO:0000313" key="8">
    <source>
        <dbReference type="Proteomes" id="UP000001554"/>
    </source>
</evidence>
<evidence type="ECO:0000256" key="1">
    <source>
        <dbReference type="ARBA" id="ARBA00004651"/>
    </source>
</evidence>
<dbReference type="RefSeq" id="XP_035689917.1">
    <property type="nucleotide sequence ID" value="XM_035834024.1"/>
</dbReference>
<comment type="subcellular location">
    <subcellularLocation>
        <location evidence="1">Cell membrane</location>
        <topology evidence="1">Multi-pass membrane protein</topology>
    </subcellularLocation>
    <subcellularLocation>
        <location evidence="7">Membrane</location>
        <topology evidence="7">Multi-pass membrane protein</topology>
    </subcellularLocation>
</comment>
<feature type="transmembrane region" description="Helical" evidence="7">
    <location>
        <begin position="328"/>
        <end position="353"/>
    </location>
</feature>
<keyword evidence="8" id="KW-1185">Reference proteome</keyword>
<feature type="transmembrane region" description="Helical" evidence="7">
    <location>
        <begin position="49"/>
        <end position="70"/>
    </location>
</feature>
<dbReference type="GO" id="GO:0016020">
    <property type="term" value="C:membrane"/>
    <property type="evidence" value="ECO:0000318"/>
    <property type="project" value="GO_Central"/>
</dbReference>
<dbReference type="GO" id="GO:0005886">
    <property type="term" value="C:plasma membrane"/>
    <property type="evidence" value="ECO:0007669"/>
    <property type="project" value="UniProtKB-SubCell"/>
</dbReference>
<feature type="transmembrane region" description="Helical" evidence="7">
    <location>
        <begin position="177"/>
        <end position="202"/>
    </location>
</feature>
<dbReference type="AlphaFoldDB" id="A0A9J7LV69"/>
<comment type="similarity">
    <text evidence="2 7">Belongs to the XK family.</text>
</comment>
<sequence>MERTAQETMDMTAEDTMDGVVTPQAPTRVWNRLLSVWHSKPVQIQLLRITLILYMTGLVMDIVLATRYYYSGDFHWFGWTLGFMLAPSIVMSVRSGLGIETVENNVSRCDSFLLYILQLAMPLRYFDILQMLSSDNRQVDDSRMLRLCHAHLVIAMLKGMPQLILKIYIIGSSQEEVTVLEVISMVISLLAAAKAAVTFMYYDRGHDNDVQSNHQFVIVLIIWKIVELSVRALIIGLCLSAVIQIPIVVIGLHWLAMVFSLKFTIEDYKDVIEGGLYLAIGTFSTTFYWKYTNMLVSNSVFTLVGNWLMGITWNAWRLAKFQWDWYIVLYIVSTTVLIPAGSILSCVLLDAAADLRFPGCSWP</sequence>
<dbReference type="GeneID" id="118425249"/>
<dbReference type="KEGG" id="bfo:118425249"/>
<evidence type="ECO:0000256" key="7">
    <source>
        <dbReference type="RuleBase" id="RU910716"/>
    </source>
</evidence>
<reference evidence="9" key="2">
    <citation type="submission" date="2025-08" db="UniProtKB">
        <authorList>
            <consortium name="RefSeq"/>
        </authorList>
    </citation>
    <scope>IDENTIFICATION</scope>
    <source>
        <strain evidence="9">S238N-H82</strain>
        <tissue evidence="9">Testes</tissue>
    </source>
</reference>
<evidence type="ECO:0000256" key="6">
    <source>
        <dbReference type="ARBA" id="ARBA00023136"/>
    </source>
</evidence>
<keyword evidence="3" id="KW-1003">Cell membrane</keyword>
<feature type="transmembrane region" description="Helical" evidence="7">
    <location>
        <begin position="233"/>
        <end position="259"/>
    </location>
</feature>
<dbReference type="InterPro" id="IPR018629">
    <property type="entry name" value="XK-rel"/>
</dbReference>
<gene>
    <name evidence="9" type="primary">LOC118425249</name>
</gene>
<dbReference type="OMA" id="IMETTHE"/>
<dbReference type="PANTHER" id="PTHR16024">
    <property type="entry name" value="XK-RELATED PROTEIN"/>
    <property type="match status" value="1"/>
</dbReference>
<evidence type="ECO:0000256" key="2">
    <source>
        <dbReference type="ARBA" id="ARBA00008789"/>
    </source>
</evidence>
<reference evidence="8" key="1">
    <citation type="journal article" date="2020" name="Nat. Ecol. Evol.">
        <title>Deeply conserved synteny resolves early events in vertebrate evolution.</title>
        <authorList>
            <person name="Simakov O."/>
            <person name="Marletaz F."/>
            <person name="Yue J.X."/>
            <person name="O'Connell B."/>
            <person name="Jenkins J."/>
            <person name="Brandt A."/>
            <person name="Calef R."/>
            <person name="Tung C.H."/>
            <person name="Huang T.K."/>
            <person name="Schmutz J."/>
            <person name="Satoh N."/>
            <person name="Yu J.K."/>
            <person name="Putnam N.H."/>
            <person name="Green R.E."/>
            <person name="Rokhsar D.S."/>
        </authorList>
    </citation>
    <scope>NUCLEOTIDE SEQUENCE [LARGE SCALE GENOMIC DNA]</scope>
    <source>
        <strain evidence="8">S238N-H82</strain>
    </source>
</reference>
<accession>A0A9J7LV69</accession>
<dbReference type="Pfam" id="PF09815">
    <property type="entry name" value="XK-related"/>
    <property type="match status" value="1"/>
</dbReference>
<dbReference type="Proteomes" id="UP000001554">
    <property type="component" value="Chromosome 11"/>
</dbReference>
<keyword evidence="5 7" id="KW-1133">Transmembrane helix</keyword>
<dbReference type="InterPro" id="IPR050895">
    <property type="entry name" value="XK-related_scramblase"/>
</dbReference>
<dbReference type="OrthoDB" id="6348184at2759"/>
<evidence type="ECO:0000313" key="9">
    <source>
        <dbReference type="RefSeq" id="XP_035689917.1"/>
    </source>
</evidence>
<feature type="transmembrane region" description="Helical" evidence="7">
    <location>
        <begin position="113"/>
        <end position="132"/>
    </location>
</feature>
<evidence type="ECO:0000256" key="3">
    <source>
        <dbReference type="ARBA" id="ARBA00022475"/>
    </source>
</evidence>
<evidence type="ECO:0000256" key="5">
    <source>
        <dbReference type="ARBA" id="ARBA00022989"/>
    </source>
</evidence>
<feature type="transmembrane region" description="Helical" evidence="7">
    <location>
        <begin position="76"/>
        <end position="93"/>
    </location>
</feature>
<feature type="transmembrane region" description="Helical" evidence="7">
    <location>
        <begin position="295"/>
        <end position="316"/>
    </location>
</feature>
<evidence type="ECO:0000256" key="4">
    <source>
        <dbReference type="ARBA" id="ARBA00022692"/>
    </source>
</evidence>
<proteinExistence type="inferred from homology"/>
<protein>
    <recommendedName>
        <fullName evidence="7">XK-related protein</fullName>
    </recommendedName>
</protein>
<keyword evidence="4 7" id="KW-0812">Transmembrane</keyword>
<organism evidence="8 9">
    <name type="scientific">Branchiostoma floridae</name>
    <name type="common">Florida lancelet</name>
    <name type="synonym">Amphioxus</name>
    <dbReference type="NCBI Taxonomy" id="7739"/>
    <lineage>
        <taxon>Eukaryota</taxon>
        <taxon>Metazoa</taxon>
        <taxon>Chordata</taxon>
        <taxon>Cephalochordata</taxon>
        <taxon>Leptocardii</taxon>
        <taxon>Amphioxiformes</taxon>
        <taxon>Branchiostomatidae</taxon>
        <taxon>Branchiostoma</taxon>
    </lineage>
</organism>
<feature type="transmembrane region" description="Helical" evidence="7">
    <location>
        <begin position="144"/>
        <end position="165"/>
    </location>
</feature>
<name>A0A9J7LV69_BRAFL</name>
<keyword evidence="6 7" id="KW-0472">Membrane</keyword>
<dbReference type="PANTHER" id="PTHR16024:SF28">
    <property type="entry name" value="XK-RELATED PROTEIN"/>
    <property type="match status" value="1"/>
</dbReference>